<dbReference type="PROSITE" id="PS50026">
    <property type="entry name" value="EGF_3"/>
    <property type="match status" value="1"/>
</dbReference>
<feature type="transmembrane region" description="Helical" evidence="3">
    <location>
        <begin position="29"/>
        <end position="49"/>
    </location>
</feature>
<dbReference type="EMBL" id="HBFS01000281">
    <property type="protein sequence ID" value="CAD8906991.1"/>
    <property type="molecule type" value="Transcribed_RNA"/>
</dbReference>
<keyword evidence="3" id="KW-0812">Transmembrane</keyword>
<evidence type="ECO:0000313" key="5">
    <source>
        <dbReference type="EMBL" id="CAD8906991.1"/>
    </source>
</evidence>
<gene>
    <name evidence="5" type="ORF">BSP0115_LOCUS185</name>
</gene>
<dbReference type="PROSITE" id="PS00022">
    <property type="entry name" value="EGF_1"/>
    <property type="match status" value="1"/>
</dbReference>
<dbReference type="InterPro" id="IPR000742">
    <property type="entry name" value="EGF"/>
</dbReference>
<keyword evidence="1" id="KW-0245">EGF-like domain</keyword>
<dbReference type="AlphaFoldDB" id="A0A7S1G3B7"/>
<sequence length="916" mass="96713">MAGDENCMPAPAAPLPSSRRFRRRRNDTWRAPTAAAALAVFVIICALRVPAAGALVSVLDDEVSDPSAYKLMLVVPLLFPGDAAIADVDARVGIFAHAVRDMLFNMSRGAIDMDPVVARVCATGNDAGSAALSLAQDDSASGDVDFHSEFGDAATACGAPSADDHSVIVYLNVGKNSQLWGRSRGLVGQGAAYVSHVENAQWTGVHEVIHSLGVSHSSSWFVAPGRTQALEAGYWSEYGNCRDVMGTGALAPTLPLQHRLGWVSWDAIHSFLMESVAAHTRSLVVAPINTDVGEDTGGRRRGVVIVDAWDFDPVDMSVWVYYRAASDCPPVFRPDVCDPGVEIAVAPASKPRRSAMLHTSPHKDPQRFLDSSRVLVGSTWSSNCHEMHVTAARLVSCDEDTSARRCAELWLRGGAAVPFSDDLVPAVRLCTRADDSEDWICASETTELDVDAALTVPLGSEARLELVFGSGVFVPGEVFEGTQAVTPDASKTPHVSWSWVLPSTLGVAAADVALMASDDARFEAVAGPLEVRIGVELSNLRGGTRAAFVNVVLGSSEGVAPEHVVVVDADGETFDDGVGSGTAIVVEAEGLPAWPTLLGPDGGAAGRAAIQSRSFTLEATIQLLKVSEDNPPKCRTLFQFTEVPREQAPNDAWRPLAAGLVWSPSDSYLRAHVPLGSELGVGAVSLQYPVPAGLRAGGRPFHVVWTVTATETRLWVDGIVRSEYPIKPDEVPLWTSPLYVGSRSEPSEMLMTGCADTETGGASAVIRDVLISNVARPPGRTAVTCSRDTLCQGHGECRGGEGQVAAVDGACACDAGYGGPTCSKLGNSALVADGELGVVTCDEASVEDTCECLGEYFLRMHTESSNSTFTLSTLIVAAMTVVSLCFGVVSCWRCVKAGRCPCRKERDRVTPGPGGS</sequence>
<keyword evidence="1" id="KW-1015">Disulfide bond</keyword>
<dbReference type="PROSITE" id="PS01186">
    <property type="entry name" value="EGF_2"/>
    <property type="match status" value="1"/>
</dbReference>
<protein>
    <recommendedName>
        <fullName evidence="4">EGF-like domain-containing protein</fullName>
    </recommendedName>
</protein>
<reference evidence="5" key="1">
    <citation type="submission" date="2021-01" db="EMBL/GenBank/DDBJ databases">
        <authorList>
            <person name="Corre E."/>
            <person name="Pelletier E."/>
            <person name="Niang G."/>
            <person name="Scheremetjew M."/>
            <person name="Finn R."/>
            <person name="Kale V."/>
            <person name="Holt S."/>
            <person name="Cochrane G."/>
            <person name="Meng A."/>
            <person name="Brown T."/>
            <person name="Cohen L."/>
        </authorList>
    </citation>
    <scope>NUCLEOTIDE SEQUENCE</scope>
    <source>
        <strain evidence="5">Ms1</strain>
    </source>
</reference>
<evidence type="ECO:0000256" key="3">
    <source>
        <dbReference type="SAM" id="Phobius"/>
    </source>
</evidence>
<feature type="domain" description="EGF-like" evidence="4">
    <location>
        <begin position="781"/>
        <end position="823"/>
    </location>
</feature>
<proteinExistence type="predicted"/>
<evidence type="ECO:0000259" key="4">
    <source>
        <dbReference type="PROSITE" id="PS50026"/>
    </source>
</evidence>
<keyword evidence="3" id="KW-1133">Transmembrane helix</keyword>
<feature type="disulfide bond" evidence="1">
    <location>
        <begin position="813"/>
        <end position="822"/>
    </location>
</feature>
<comment type="caution">
    <text evidence="1">Lacks conserved residue(s) required for the propagation of feature annotation.</text>
</comment>
<evidence type="ECO:0000256" key="2">
    <source>
        <dbReference type="SAM" id="MobiDB-lite"/>
    </source>
</evidence>
<accession>A0A7S1G3B7</accession>
<evidence type="ECO:0000256" key="1">
    <source>
        <dbReference type="PROSITE-ProRule" id="PRU00076"/>
    </source>
</evidence>
<name>A0A7S1G3B7_9STRA</name>
<feature type="transmembrane region" description="Helical" evidence="3">
    <location>
        <begin position="869"/>
        <end position="895"/>
    </location>
</feature>
<keyword evidence="3" id="KW-0472">Membrane</keyword>
<organism evidence="5">
    <name type="scientific">Bicosoecida sp. CB-2014</name>
    <dbReference type="NCBI Taxonomy" id="1486930"/>
    <lineage>
        <taxon>Eukaryota</taxon>
        <taxon>Sar</taxon>
        <taxon>Stramenopiles</taxon>
        <taxon>Bigyra</taxon>
        <taxon>Opalozoa</taxon>
        <taxon>Bicosoecida</taxon>
    </lineage>
</organism>
<feature type="region of interest" description="Disordered" evidence="2">
    <location>
        <begin position="1"/>
        <end position="21"/>
    </location>
</feature>